<gene>
    <name evidence="4" type="ORF">B7463_g2076</name>
</gene>
<dbReference type="OrthoDB" id="190201at2759"/>
<name>A0A3E2HM93_SCYLI</name>
<keyword evidence="2" id="KW-0378">Hydrolase</keyword>
<dbReference type="PANTHER" id="PTHR43433">
    <property type="entry name" value="HYDROLASE, ALPHA/BETA FOLD FAMILY PROTEIN"/>
    <property type="match status" value="1"/>
</dbReference>
<dbReference type="InterPro" id="IPR005945">
    <property type="entry name" value="Pro_imino_pep"/>
</dbReference>
<dbReference type="Gene3D" id="3.40.50.1820">
    <property type="entry name" value="alpha/beta hydrolase"/>
    <property type="match status" value="1"/>
</dbReference>
<dbReference type="InterPro" id="IPR050471">
    <property type="entry name" value="AB_hydrolase"/>
</dbReference>
<feature type="domain" description="AB hydrolase-1" evidence="3">
    <location>
        <begin position="38"/>
        <end position="294"/>
    </location>
</feature>
<dbReference type="OMA" id="WGPNEYT"/>
<evidence type="ECO:0000313" key="5">
    <source>
        <dbReference type="Proteomes" id="UP000258309"/>
    </source>
</evidence>
<dbReference type="PANTHER" id="PTHR43433:SF5">
    <property type="entry name" value="AB HYDROLASE-1 DOMAIN-CONTAINING PROTEIN"/>
    <property type="match status" value="1"/>
</dbReference>
<dbReference type="EMBL" id="NCSJ02000023">
    <property type="protein sequence ID" value="RFU34292.1"/>
    <property type="molecule type" value="Genomic_DNA"/>
</dbReference>
<dbReference type="PRINTS" id="PR00793">
    <property type="entry name" value="PROAMNOPTASE"/>
</dbReference>
<feature type="non-terminal residue" evidence="4">
    <location>
        <position position="307"/>
    </location>
</feature>
<dbReference type="Proteomes" id="UP000258309">
    <property type="component" value="Unassembled WGS sequence"/>
</dbReference>
<dbReference type="Pfam" id="PF00561">
    <property type="entry name" value="Abhydrolase_1"/>
    <property type="match status" value="1"/>
</dbReference>
<protein>
    <recommendedName>
        <fullName evidence="3">AB hydrolase-1 domain-containing protein</fullName>
    </recommendedName>
</protein>
<evidence type="ECO:0000313" key="4">
    <source>
        <dbReference type="EMBL" id="RFU34292.1"/>
    </source>
</evidence>
<organism evidence="4 5">
    <name type="scientific">Scytalidium lignicola</name>
    <name type="common">Hyphomycete</name>
    <dbReference type="NCBI Taxonomy" id="5539"/>
    <lineage>
        <taxon>Eukaryota</taxon>
        <taxon>Fungi</taxon>
        <taxon>Dikarya</taxon>
        <taxon>Ascomycota</taxon>
        <taxon>Pezizomycotina</taxon>
        <taxon>Leotiomycetes</taxon>
        <taxon>Leotiomycetes incertae sedis</taxon>
        <taxon>Scytalidium</taxon>
    </lineage>
</organism>
<dbReference type="SUPFAM" id="SSF53474">
    <property type="entry name" value="alpha/beta-Hydrolases"/>
    <property type="match status" value="1"/>
</dbReference>
<dbReference type="AlphaFoldDB" id="A0A3E2HM93"/>
<evidence type="ECO:0000256" key="1">
    <source>
        <dbReference type="ARBA" id="ARBA00010088"/>
    </source>
</evidence>
<keyword evidence="5" id="KW-1185">Reference proteome</keyword>
<evidence type="ECO:0000259" key="3">
    <source>
        <dbReference type="Pfam" id="PF00561"/>
    </source>
</evidence>
<proteinExistence type="inferred from homology"/>
<evidence type="ECO:0000256" key="2">
    <source>
        <dbReference type="ARBA" id="ARBA00022801"/>
    </source>
</evidence>
<dbReference type="GO" id="GO:0006508">
    <property type="term" value="P:proteolysis"/>
    <property type="evidence" value="ECO:0007669"/>
    <property type="project" value="InterPro"/>
</dbReference>
<sequence length="307" mass="35100">MSSNFEEGEIDFPIPSLNGQISKTYYRLYGKLTGTKTPLIVLHGGPGACHNYMRPMADLTEKYGIPVILYDQIGNGLSTHFPEKRGDTGFWNADLFIAELDNLVDFLKIRESGFDILGQSWGGMLGAEYATHQPQGLRKLIISNSPANMEDWIRAANRLLNDLPKEVRDTIQQCEAEGKFESPEYEEASMVFYRKHLCRLSEWPSDLLESLEWLTKKDPTVYLTMQGPSEFSVIGSLKDWTIVPALHKINVPVLLLNGCYDEAQDEVVKPYFENITKVKWYTFAEASHMTHEEERESYMDITYEFLS</sequence>
<accession>A0A3E2HM93</accession>
<comment type="caution">
    <text evidence="4">The sequence shown here is derived from an EMBL/GenBank/DDBJ whole genome shotgun (WGS) entry which is preliminary data.</text>
</comment>
<dbReference type="PIRSF" id="PIRSF005539">
    <property type="entry name" value="Pept_S33_TRI_F1"/>
    <property type="match status" value="1"/>
</dbReference>
<dbReference type="STRING" id="5539.A0A3E2HM93"/>
<reference evidence="4 5" key="1">
    <citation type="submission" date="2018-05" db="EMBL/GenBank/DDBJ databases">
        <title>Draft genome sequence of Scytalidium lignicola DSM 105466, a ubiquitous saprotrophic fungus.</title>
        <authorList>
            <person name="Buettner E."/>
            <person name="Gebauer A.M."/>
            <person name="Hofrichter M."/>
            <person name="Liers C."/>
            <person name="Kellner H."/>
        </authorList>
    </citation>
    <scope>NUCLEOTIDE SEQUENCE [LARGE SCALE GENOMIC DNA]</scope>
    <source>
        <strain evidence="4 5">DSM 105466</strain>
    </source>
</reference>
<feature type="non-terminal residue" evidence="4">
    <location>
        <position position="1"/>
    </location>
</feature>
<comment type="similarity">
    <text evidence="1">Belongs to the peptidase S33 family.</text>
</comment>
<dbReference type="InterPro" id="IPR000073">
    <property type="entry name" value="AB_hydrolase_1"/>
</dbReference>
<dbReference type="NCBIfam" id="TIGR01250">
    <property type="entry name" value="pro_imino_pep_2"/>
    <property type="match status" value="1"/>
</dbReference>
<dbReference type="InterPro" id="IPR002410">
    <property type="entry name" value="Peptidase_S33"/>
</dbReference>
<dbReference type="GO" id="GO:0008233">
    <property type="term" value="F:peptidase activity"/>
    <property type="evidence" value="ECO:0007669"/>
    <property type="project" value="InterPro"/>
</dbReference>
<dbReference type="InterPro" id="IPR029058">
    <property type="entry name" value="AB_hydrolase_fold"/>
</dbReference>